<organism evidence="1 2">
    <name type="scientific">Oceanobacillus piezotolerans</name>
    <dbReference type="NCBI Taxonomy" id="2448030"/>
    <lineage>
        <taxon>Bacteria</taxon>
        <taxon>Bacillati</taxon>
        <taxon>Bacillota</taxon>
        <taxon>Bacilli</taxon>
        <taxon>Bacillales</taxon>
        <taxon>Bacillaceae</taxon>
        <taxon>Oceanobacillus</taxon>
    </lineage>
</organism>
<protein>
    <submittedName>
        <fullName evidence="1">Uncharacterized protein</fullName>
    </submittedName>
</protein>
<evidence type="ECO:0000313" key="1">
    <source>
        <dbReference type="EMBL" id="RLL45114.1"/>
    </source>
</evidence>
<name>A0A498DDR2_9BACI</name>
<proteinExistence type="predicted"/>
<dbReference type="OrthoDB" id="2365803at2"/>
<reference evidence="1 2" key="1">
    <citation type="submission" date="2018-10" db="EMBL/GenBank/DDBJ databases">
        <title>Oceanobacillus sp. YLB-02 draft genome.</title>
        <authorList>
            <person name="Yu L."/>
        </authorList>
    </citation>
    <scope>NUCLEOTIDE SEQUENCE [LARGE SCALE GENOMIC DNA]</scope>
    <source>
        <strain evidence="1 2">YLB-02</strain>
    </source>
</reference>
<dbReference type="AlphaFoldDB" id="A0A498DDR2"/>
<gene>
    <name evidence="1" type="ORF">D8M04_09610</name>
</gene>
<accession>A0A498DDR2</accession>
<dbReference type="RefSeq" id="WP_121522703.1">
    <property type="nucleotide sequence ID" value="NZ_RCHR01000003.1"/>
</dbReference>
<keyword evidence="2" id="KW-1185">Reference proteome</keyword>
<sequence>MALSKAKKQRLKRIREGRLDPEINRSPYAHLDLRTRRTKTKKDNIYRHKHKNRFPKNWENDSFYFYLFQLKMAIKKIRPSWMI</sequence>
<comment type="caution">
    <text evidence="1">The sequence shown here is derived from an EMBL/GenBank/DDBJ whole genome shotgun (WGS) entry which is preliminary data.</text>
</comment>
<evidence type="ECO:0000313" key="2">
    <source>
        <dbReference type="Proteomes" id="UP000270219"/>
    </source>
</evidence>
<dbReference type="EMBL" id="RCHR01000003">
    <property type="protein sequence ID" value="RLL45114.1"/>
    <property type="molecule type" value="Genomic_DNA"/>
</dbReference>
<dbReference type="Proteomes" id="UP000270219">
    <property type="component" value="Unassembled WGS sequence"/>
</dbReference>